<feature type="domain" description="Cation/H+ exchanger transmembrane" evidence="11">
    <location>
        <begin position="11"/>
        <end position="404"/>
    </location>
</feature>
<feature type="transmembrane region" description="Helical" evidence="10">
    <location>
        <begin position="379"/>
        <end position="402"/>
    </location>
</feature>
<evidence type="ECO:0000256" key="4">
    <source>
        <dbReference type="ARBA" id="ARBA00022692"/>
    </source>
</evidence>
<evidence type="ECO:0000313" key="13">
    <source>
        <dbReference type="Proteomes" id="UP000051256"/>
    </source>
</evidence>
<feature type="transmembrane region" description="Helical" evidence="10">
    <location>
        <begin position="280"/>
        <end position="301"/>
    </location>
</feature>
<evidence type="ECO:0000256" key="9">
    <source>
        <dbReference type="ARBA" id="ARBA00023201"/>
    </source>
</evidence>
<evidence type="ECO:0000256" key="5">
    <source>
        <dbReference type="ARBA" id="ARBA00022989"/>
    </source>
</evidence>
<feature type="transmembrane region" description="Helical" evidence="10">
    <location>
        <begin position="26"/>
        <end position="46"/>
    </location>
</feature>
<evidence type="ECO:0000256" key="3">
    <source>
        <dbReference type="ARBA" id="ARBA00022475"/>
    </source>
</evidence>
<accession>A0A0R2CT93</accession>
<evidence type="ECO:0000256" key="6">
    <source>
        <dbReference type="ARBA" id="ARBA00023053"/>
    </source>
</evidence>
<evidence type="ECO:0000256" key="1">
    <source>
        <dbReference type="ARBA" id="ARBA00004651"/>
    </source>
</evidence>
<evidence type="ECO:0000256" key="7">
    <source>
        <dbReference type="ARBA" id="ARBA00023065"/>
    </source>
</evidence>
<dbReference type="AlphaFoldDB" id="A0A0R2CT93"/>
<keyword evidence="13" id="KW-1185">Reference proteome</keyword>
<keyword evidence="7" id="KW-0406">Ion transport</keyword>
<evidence type="ECO:0000313" key="12">
    <source>
        <dbReference type="EMBL" id="KRM94597.1"/>
    </source>
</evidence>
<keyword evidence="3" id="KW-1003">Cell membrane</keyword>
<dbReference type="Proteomes" id="UP000051256">
    <property type="component" value="Unassembled WGS sequence"/>
</dbReference>
<dbReference type="PATRIC" id="fig|1423802.4.peg.1577"/>
<keyword evidence="2" id="KW-0813">Transport</keyword>
<feature type="transmembrane region" description="Helical" evidence="10">
    <location>
        <begin position="180"/>
        <end position="204"/>
    </location>
</feature>
<feature type="transmembrane region" description="Helical" evidence="10">
    <location>
        <begin position="348"/>
        <end position="367"/>
    </location>
</feature>
<organism evidence="12 13">
    <name type="scientific">Lentilactobacillus senioris DSM 24302 = JCM 17472</name>
    <dbReference type="NCBI Taxonomy" id="1423802"/>
    <lineage>
        <taxon>Bacteria</taxon>
        <taxon>Bacillati</taxon>
        <taxon>Bacillota</taxon>
        <taxon>Bacilli</taxon>
        <taxon>Lactobacillales</taxon>
        <taxon>Lactobacillaceae</taxon>
        <taxon>Lentilactobacillus</taxon>
    </lineage>
</organism>
<dbReference type="EMBL" id="AYZR01000004">
    <property type="protein sequence ID" value="KRM94597.1"/>
    <property type="molecule type" value="Genomic_DNA"/>
</dbReference>
<protein>
    <recommendedName>
        <fullName evidence="11">Cation/H+ exchanger transmembrane domain-containing protein</fullName>
    </recommendedName>
</protein>
<feature type="transmembrane region" description="Helical" evidence="10">
    <location>
        <begin position="308"/>
        <end position="328"/>
    </location>
</feature>
<keyword evidence="9" id="KW-0739">Sodium transport</keyword>
<proteinExistence type="predicted"/>
<dbReference type="Pfam" id="PF00999">
    <property type="entry name" value="Na_H_Exchanger"/>
    <property type="match status" value="1"/>
</dbReference>
<evidence type="ECO:0000256" key="10">
    <source>
        <dbReference type="SAM" id="Phobius"/>
    </source>
</evidence>
<dbReference type="InterPro" id="IPR018422">
    <property type="entry name" value="Cation/H_exchanger_CPA1"/>
</dbReference>
<dbReference type="Gene3D" id="6.10.140.1330">
    <property type="match status" value="1"/>
</dbReference>
<gene>
    <name evidence="12" type="ORF">FC56_GL001556</name>
</gene>
<keyword evidence="6" id="KW-0915">Sodium</keyword>
<dbReference type="GO" id="GO:0015386">
    <property type="term" value="F:potassium:proton antiporter activity"/>
    <property type="evidence" value="ECO:0007669"/>
    <property type="project" value="TreeGrafter"/>
</dbReference>
<evidence type="ECO:0000256" key="8">
    <source>
        <dbReference type="ARBA" id="ARBA00023136"/>
    </source>
</evidence>
<comment type="subcellular location">
    <subcellularLocation>
        <location evidence="1">Cell membrane</location>
        <topology evidence="1">Multi-pass membrane protein</topology>
    </subcellularLocation>
</comment>
<sequence>MTATFFVLIILLGVVAANVVSNHIKWLPLPMLYILGGLLLSIIPFYRHFLFNPELFMFLVVTPLLYNDAQNASRYWIGRGAVNILSLSILLVVTTVLVVGGLINWLFPIVPLALAFTLGAIVTPTDASAVSAFAKPNPKFQIPFIILQNESLFNDATGFVAFSLALSAFLQGQFAWSHAIALFLVEFVGGLVLGSLIGVLFHRLRLWLISLADDSPLIMIVLELTVPFLVYYLAEELDLSGILAVVAAGLVQGVENDNLRFVSARMQLVKTNVWEVLENALTGIIFILLGLSLPTITLAIYAQHKNLLGLLVLIGISLYIFKFIIRLVWTRYLVWMHLKSPHRWQDSWLMAVSGASGTISLSLAFSIPDNLHSYINRNSLIFIIAVIILISLTVAAVFVPIITKADPADNAKAHKHQWLREMIMVALNKVKQQSSDHPAESQIVVDALSQQLHQHGHTNKRYLRQLYQLAYHAELTAVQELEQDNKITATESHYYQEFISMSLYTVNNNQLKNFWLRVRFGMHTGRMSQNLQATQNMFLTSPLIAEQYYWKHTFDKHGEDFAKIENIGYNAAEHALRNARRQHKDTVELHLVRRFYLQRHRRINYGEPDPTILYQTFLLAFHSEYEFMQQAISDQKLSVADAQILQEHIVYDEMAYLQNNDAFTPQ</sequence>
<feature type="transmembrane region" description="Helical" evidence="10">
    <location>
        <begin position="84"/>
        <end position="107"/>
    </location>
</feature>
<dbReference type="GO" id="GO:0098719">
    <property type="term" value="P:sodium ion import across plasma membrane"/>
    <property type="evidence" value="ECO:0007669"/>
    <property type="project" value="TreeGrafter"/>
</dbReference>
<evidence type="ECO:0000256" key="2">
    <source>
        <dbReference type="ARBA" id="ARBA00022448"/>
    </source>
</evidence>
<keyword evidence="5 10" id="KW-1133">Transmembrane helix</keyword>
<dbReference type="GO" id="GO:0051453">
    <property type="term" value="P:regulation of intracellular pH"/>
    <property type="evidence" value="ECO:0007669"/>
    <property type="project" value="TreeGrafter"/>
</dbReference>
<feature type="transmembrane region" description="Helical" evidence="10">
    <location>
        <begin position="113"/>
        <end position="134"/>
    </location>
</feature>
<keyword evidence="8 10" id="KW-0472">Membrane</keyword>
<evidence type="ECO:0000259" key="11">
    <source>
        <dbReference type="Pfam" id="PF00999"/>
    </source>
</evidence>
<dbReference type="InterPro" id="IPR006153">
    <property type="entry name" value="Cation/H_exchanger_TM"/>
</dbReference>
<dbReference type="STRING" id="1423802.FC56_GL001556"/>
<comment type="caution">
    <text evidence="12">The sequence shown here is derived from an EMBL/GenBank/DDBJ whole genome shotgun (WGS) entry which is preliminary data.</text>
</comment>
<dbReference type="PANTHER" id="PTHR10110:SF86">
    <property type="entry name" value="SODIUM_HYDROGEN EXCHANGER 7"/>
    <property type="match status" value="1"/>
</dbReference>
<feature type="transmembrane region" description="Helical" evidence="10">
    <location>
        <begin position="216"/>
        <end position="234"/>
    </location>
</feature>
<reference evidence="12 13" key="1">
    <citation type="journal article" date="2015" name="Genome Announc.">
        <title>Expanding the biotechnology potential of lactobacilli through comparative genomics of 213 strains and associated genera.</title>
        <authorList>
            <person name="Sun Z."/>
            <person name="Harris H.M."/>
            <person name="McCann A."/>
            <person name="Guo C."/>
            <person name="Argimon S."/>
            <person name="Zhang W."/>
            <person name="Yang X."/>
            <person name="Jeffery I.B."/>
            <person name="Cooney J.C."/>
            <person name="Kagawa T.F."/>
            <person name="Liu W."/>
            <person name="Song Y."/>
            <person name="Salvetti E."/>
            <person name="Wrobel A."/>
            <person name="Rasinkangas P."/>
            <person name="Parkhill J."/>
            <person name="Rea M.C."/>
            <person name="O'Sullivan O."/>
            <person name="Ritari J."/>
            <person name="Douillard F.P."/>
            <person name="Paul Ross R."/>
            <person name="Yang R."/>
            <person name="Briner A.E."/>
            <person name="Felis G.E."/>
            <person name="de Vos W.M."/>
            <person name="Barrangou R."/>
            <person name="Klaenhammer T.R."/>
            <person name="Caufield P.W."/>
            <person name="Cui Y."/>
            <person name="Zhang H."/>
            <person name="O'Toole P.W."/>
        </authorList>
    </citation>
    <scope>NUCLEOTIDE SEQUENCE [LARGE SCALE GENOMIC DNA]</scope>
    <source>
        <strain evidence="12 13">DSM 24302</strain>
    </source>
</reference>
<dbReference type="GO" id="GO:0015385">
    <property type="term" value="F:sodium:proton antiporter activity"/>
    <property type="evidence" value="ECO:0007669"/>
    <property type="project" value="InterPro"/>
</dbReference>
<dbReference type="RefSeq" id="WP_056977880.1">
    <property type="nucleotide sequence ID" value="NZ_AYZR01000004.1"/>
</dbReference>
<dbReference type="PANTHER" id="PTHR10110">
    <property type="entry name" value="SODIUM/HYDROGEN EXCHANGER"/>
    <property type="match status" value="1"/>
</dbReference>
<keyword evidence="4 10" id="KW-0812">Transmembrane</keyword>
<dbReference type="GO" id="GO:0005886">
    <property type="term" value="C:plasma membrane"/>
    <property type="evidence" value="ECO:0007669"/>
    <property type="project" value="UniProtKB-SubCell"/>
</dbReference>
<name>A0A0R2CT93_9LACO</name>
<feature type="transmembrane region" description="Helical" evidence="10">
    <location>
        <begin position="155"/>
        <end position="174"/>
    </location>
</feature>